<feature type="transmembrane region" description="Helical" evidence="1">
    <location>
        <begin position="283"/>
        <end position="300"/>
    </location>
</feature>
<dbReference type="AlphaFoldDB" id="A0A6C0HW60"/>
<evidence type="ECO:0000313" key="2">
    <source>
        <dbReference type="EMBL" id="QHT84650.1"/>
    </source>
</evidence>
<dbReference type="Pfam" id="PF07787">
    <property type="entry name" value="TMEM43"/>
    <property type="match status" value="1"/>
</dbReference>
<protein>
    <submittedName>
        <fullName evidence="2">Uncharacterized protein</fullName>
    </submittedName>
</protein>
<accession>A0A6C0HW60</accession>
<organism evidence="2">
    <name type="scientific">viral metagenome</name>
    <dbReference type="NCBI Taxonomy" id="1070528"/>
    <lineage>
        <taxon>unclassified sequences</taxon>
        <taxon>metagenomes</taxon>
        <taxon>organismal metagenomes</taxon>
    </lineage>
</organism>
<dbReference type="InterPro" id="IPR012430">
    <property type="entry name" value="TMEM43_fam"/>
</dbReference>
<keyword evidence="1" id="KW-1133">Transmembrane helix</keyword>
<reference evidence="2" key="1">
    <citation type="journal article" date="2020" name="Nature">
        <title>Giant virus diversity and host interactions through global metagenomics.</title>
        <authorList>
            <person name="Schulz F."/>
            <person name="Roux S."/>
            <person name="Paez-Espino D."/>
            <person name="Jungbluth S."/>
            <person name="Walsh D.A."/>
            <person name="Denef V.J."/>
            <person name="McMahon K.D."/>
            <person name="Konstantinidis K.T."/>
            <person name="Eloe-Fadrosh E.A."/>
            <person name="Kyrpides N.C."/>
            <person name="Woyke T."/>
        </authorList>
    </citation>
    <scope>NUCLEOTIDE SEQUENCE</scope>
    <source>
        <strain evidence="2">GVMAG-M-3300023184-177</strain>
    </source>
</reference>
<keyword evidence="1" id="KW-0812">Transmembrane</keyword>
<dbReference type="EMBL" id="MN740022">
    <property type="protein sequence ID" value="QHT84650.1"/>
    <property type="molecule type" value="Genomic_DNA"/>
</dbReference>
<proteinExistence type="predicted"/>
<sequence>MADLLQLMPGLSGSVNNAMSITSIIPSMIFGIFLILAWLPTIYYTEKNNKGNLDEYNLLLEKIDKNIKLTDISDKISYSPIPTGKQMVDIYEVKPEDLIDENIYITSTKKTTTTTTNNNKTTTNTTVDPGENLTISILINSSPMDTFNYQYLAGFNKKKTVTKVDPNNSNISYTFDIFSIPKNKQIMQVEGLKEFQNELDMYIYDYEFGPRESAISTIKNRKNSMNIIQKWGGRLATFLMLFIGFSSLMSPLRFLIGLGNMLPGPFKIITLPGQILLSIYDTLSFFGSLILTLLMTLFIWSLINYPIVSVLIGALLIGLILYFKKK</sequence>
<feature type="transmembrane region" description="Helical" evidence="1">
    <location>
        <begin position="306"/>
        <end position="323"/>
    </location>
</feature>
<keyword evidence="1" id="KW-0472">Membrane</keyword>
<feature type="transmembrane region" description="Helical" evidence="1">
    <location>
        <begin position="231"/>
        <end position="248"/>
    </location>
</feature>
<feature type="transmembrane region" description="Helical" evidence="1">
    <location>
        <begin position="20"/>
        <end position="39"/>
    </location>
</feature>
<name>A0A6C0HW60_9ZZZZ</name>
<evidence type="ECO:0000256" key="1">
    <source>
        <dbReference type="SAM" id="Phobius"/>
    </source>
</evidence>